<evidence type="ECO:0000256" key="4">
    <source>
        <dbReference type="RuleBase" id="RU003682"/>
    </source>
</evidence>
<keyword evidence="3 4" id="KW-0408">Iron</keyword>
<keyword evidence="7" id="KW-1185">Reference proteome</keyword>
<proteinExistence type="inferred from homology"/>
<dbReference type="GO" id="GO:0044283">
    <property type="term" value="P:small molecule biosynthetic process"/>
    <property type="evidence" value="ECO:0007669"/>
    <property type="project" value="UniProtKB-ARBA"/>
</dbReference>
<dbReference type="EMBL" id="KL584824">
    <property type="protein sequence ID" value="KEQ67387.1"/>
    <property type="molecule type" value="Genomic_DNA"/>
</dbReference>
<dbReference type="Gene3D" id="2.60.120.330">
    <property type="entry name" value="B-lactam Antibiotic, Isopenicillin N Synthase, Chain"/>
    <property type="match status" value="1"/>
</dbReference>
<evidence type="ECO:0000313" key="7">
    <source>
        <dbReference type="Proteomes" id="UP000030672"/>
    </source>
</evidence>
<name>A0A074WBU1_AURM1</name>
<dbReference type="Pfam" id="PF14226">
    <property type="entry name" value="DIOX_N"/>
    <property type="match status" value="1"/>
</dbReference>
<dbReference type="Pfam" id="PF03171">
    <property type="entry name" value="2OG-FeII_Oxy"/>
    <property type="match status" value="1"/>
</dbReference>
<evidence type="ECO:0000259" key="5">
    <source>
        <dbReference type="PROSITE" id="PS51471"/>
    </source>
</evidence>
<dbReference type="HOGENOM" id="CLU_010119_6_0_1"/>
<dbReference type="PRINTS" id="PR00682">
    <property type="entry name" value="IPNSYNTHASE"/>
</dbReference>
<keyword evidence="2 4" id="KW-0479">Metal-binding</keyword>
<reference evidence="6 7" key="1">
    <citation type="journal article" date="2014" name="BMC Genomics">
        <title>Genome sequencing of four Aureobasidium pullulans varieties: biotechnological potential, stress tolerance, and description of new species.</title>
        <authorList>
            <person name="Gostin Ar C."/>
            <person name="Ohm R.A."/>
            <person name="Kogej T."/>
            <person name="Sonjak S."/>
            <person name="Turk M."/>
            <person name="Zajc J."/>
            <person name="Zalar P."/>
            <person name="Grube M."/>
            <person name="Sun H."/>
            <person name="Han J."/>
            <person name="Sharma A."/>
            <person name="Chiniquy J."/>
            <person name="Ngan C.Y."/>
            <person name="Lipzen A."/>
            <person name="Barry K."/>
            <person name="Grigoriev I.V."/>
            <person name="Gunde-Cimerman N."/>
        </authorList>
    </citation>
    <scope>NUCLEOTIDE SEQUENCE [LARGE SCALE GENOMIC DNA]</scope>
    <source>
        <strain evidence="6 7">CBS 110374</strain>
    </source>
</reference>
<dbReference type="STRING" id="1043003.A0A074WBU1"/>
<dbReference type="GeneID" id="63917355"/>
<dbReference type="GO" id="GO:0051213">
    <property type="term" value="F:dioxygenase activity"/>
    <property type="evidence" value="ECO:0007669"/>
    <property type="project" value="UniProtKB-KW"/>
</dbReference>
<evidence type="ECO:0000256" key="1">
    <source>
        <dbReference type="ARBA" id="ARBA00008056"/>
    </source>
</evidence>
<comment type="similarity">
    <text evidence="1 4">Belongs to the iron/ascorbate-dependent oxidoreductase family.</text>
</comment>
<evidence type="ECO:0000313" key="6">
    <source>
        <dbReference type="EMBL" id="KEQ67387.1"/>
    </source>
</evidence>
<keyword evidence="6" id="KW-0223">Dioxygenase</keyword>
<dbReference type="InterPro" id="IPR005123">
    <property type="entry name" value="Oxoglu/Fe-dep_dioxygenase_dom"/>
</dbReference>
<evidence type="ECO:0000256" key="3">
    <source>
        <dbReference type="ARBA" id="ARBA00023004"/>
    </source>
</evidence>
<keyword evidence="4" id="KW-0560">Oxidoreductase</keyword>
<dbReference type="InterPro" id="IPR044861">
    <property type="entry name" value="IPNS-like_FE2OG_OXY"/>
</dbReference>
<dbReference type="GO" id="GO:0046872">
    <property type="term" value="F:metal ion binding"/>
    <property type="evidence" value="ECO:0007669"/>
    <property type="project" value="UniProtKB-KW"/>
</dbReference>
<evidence type="ECO:0000256" key="2">
    <source>
        <dbReference type="ARBA" id="ARBA00022723"/>
    </source>
</evidence>
<gene>
    <name evidence="6" type="ORF">M437DRAFT_61797</name>
</gene>
<dbReference type="RefSeq" id="XP_040884410.1">
    <property type="nucleotide sequence ID" value="XM_041023982.1"/>
</dbReference>
<dbReference type="SUPFAM" id="SSF51197">
    <property type="entry name" value="Clavaminate synthase-like"/>
    <property type="match status" value="1"/>
</dbReference>
<dbReference type="InterPro" id="IPR026992">
    <property type="entry name" value="DIOX_N"/>
</dbReference>
<dbReference type="Proteomes" id="UP000030672">
    <property type="component" value="Unassembled WGS sequence"/>
</dbReference>
<protein>
    <submittedName>
        <fullName evidence="6">Oxoglutarate 3-dioxygenase</fullName>
    </submittedName>
</protein>
<dbReference type="PROSITE" id="PS51471">
    <property type="entry name" value="FE2OG_OXY"/>
    <property type="match status" value="1"/>
</dbReference>
<organism evidence="6 7">
    <name type="scientific">Aureobasidium melanogenum (strain CBS 110374)</name>
    <name type="common">Aureobasidium pullulans var. melanogenum</name>
    <dbReference type="NCBI Taxonomy" id="1043003"/>
    <lineage>
        <taxon>Eukaryota</taxon>
        <taxon>Fungi</taxon>
        <taxon>Dikarya</taxon>
        <taxon>Ascomycota</taxon>
        <taxon>Pezizomycotina</taxon>
        <taxon>Dothideomycetes</taxon>
        <taxon>Dothideomycetidae</taxon>
        <taxon>Dothideales</taxon>
        <taxon>Saccotheciaceae</taxon>
        <taxon>Aureobasidium</taxon>
    </lineage>
</organism>
<dbReference type="InterPro" id="IPR050295">
    <property type="entry name" value="Plant_2OG-oxidoreductases"/>
</dbReference>
<sequence length="310" mass="34423">MHIPIIDFSAFLDVSSSSDAKLETAKKLDQACREVGFFYLSGHGIDPALFTAMLSNARQFFTTASREEKDAIKVKPSGEGSGDDSRGYRLVERADADYEAVDFLRELGTEGPPYTKGLGRNQWPKTPAFLRPIAEEYTTRLVALGVAIMKAFALALDVPEEVFSSRVDESFWQLRLAAYPGVSEGADESKSGLYQHSDFGILTFLLTDEHRGSLKVLAPNGKDWISTDPIPNTLICNIGDMLSVWTDGIYKSTQHKVLHVSQDMRISIPFFFDPNWDARIEPVLGNAEKKSKGEGANYKDIFTGAIKYPY</sequence>
<dbReference type="PANTHER" id="PTHR47991">
    <property type="entry name" value="OXOGLUTARATE/IRON-DEPENDENT DIOXYGENASE"/>
    <property type="match status" value="1"/>
</dbReference>
<dbReference type="AlphaFoldDB" id="A0A074WBU1"/>
<feature type="domain" description="Fe2OG dioxygenase" evidence="5">
    <location>
        <begin position="170"/>
        <end position="274"/>
    </location>
</feature>
<accession>A0A074WBU1</accession>
<dbReference type="InterPro" id="IPR027443">
    <property type="entry name" value="IPNS-like_sf"/>
</dbReference>